<feature type="region of interest" description="Disordered" evidence="11">
    <location>
        <begin position="419"/>
        <end position="460"/>
    </location>
</feature>
<comment type="subcellular location">
    <subcellularLocation>
        <location evidence="2 10">Cell membrane</location>
        <topology evidence="2 10">Multi-pass membrane protein</topology>
    </subcellularLocation>
</comment>
<evidence type="ECO:0000259" key="12">
    <source>
        <dbReference type="PROSITE" id="PS50928"/>
    </source>
</evidence>
<keyword evidence="14" id="KW-1185">Reference proteome</keyword>
<feature type="transmembrane region" description="Helical" evidence="10">
    <location>
        <begin position="73"/>
        <end position="94"/>
    </location>
</feature>
<evidence type="ECO:0000256" key="2">
    <source>
        <dbReference type="ARBA" id="ARBA00004651"/>
    </source>
</evidence>
<proteinExistence type="inferred from homology"/>
<evidence type="ECO:0000256" key="6">
    <source>
        <dbReference type="ARBA" id="ARBA00022592"/>
    </source>
</evidence>
<dbReference type="PROSITE" id="PS50928">
    <property type="entry name" value="ABC_TM1"/>
    <property type="match status" value="1"/>
</dbReference>
<evidence type="ECO:0000256" key="11">
    <source>
        <dbReference type="SAM" id="MobiDB-lite"/>
    </source>
</evidence>
<evidence type="ECO:0000256" key="9">
    <source>
        <dbReference type="ARBA" id="ARBA00023136"/>
    </source>
</evidence>
<evidence type="ECO:0000256" key="10">
    <source>
        <dbReference type="RuleBase" id="RU363043"/>
    </source>
</evidence>
<name>A0A506Y8A0_9MICO</name>
<feature type="region of interest" description="Disordered" evidence="11">
    <location>
        <begin position="375"/>
        <end position="394"/>
    </location>
</feature>
<dbReference type="PANTHER" id="PTHR42922:SF1">
    <property type="entry name" value="PHOSPHATE TRANSPORT SYSTEM PERMEASE PROTEIN PSTA"/>
    <property type="match status" value="1"/>
</dbReference>
<accession>A0A506Y8A0</accession>
<evidence type="ECO:0000256" key="4">
    <source>
        <dbReference type="ARBA" id="ARBA00022448"/>
    </source>
</evidence>
<dbReference type="InterPro" id="IPR035906">
    <property type="entry name" value="MetI-like_sf"/>
</dbReference>
<feature type="transmembrane region" description="Helical" evidence="10">
    <location>
        <begin position="209"/>
        <end position="228"/>
    </location>
</feature>
<comment type="caution">
    <text evidence="13">The sequence shown here is derived from an EMBL/GenBank/DDBJ whole genome shotgun (WGS) entry which is preliminary data.</text>
</comment>
<feature type="compositionally biased region" description="Low complexity" evidence="11">
    <location>
        <begin position="10"/>
        <end position="21"/>
    </location>
</feature>
<keyword evidence="6" id="KW-0592">Phosphate transport</keyword>
<keyword evidence="8 10" id="KW-1133">Transmembrane helix</keyword>
<keyword evidence="5 10" id="KW-1003">Cell membrane</keyword>
<dbReference type="GO" id="GO:0035435">
    <property type="term" value="P:phosphate ion transmembrane transport"/>
    <property type="evidence" value="ECO:0007669"/>
    <property type="project" value="InterPro"/>
</dbReference>
<feature type="transmembrane region" description="Helical" evidence="10">
    <location>
        <begin position="106"/>
        <end position="130"/>
    </location>
</feature>
<evidence type="ECO:0000256" key="5">
    <source>
        <dbReference type="ARBA" id="ARBA00022475"/>
    </source>
</evidence>
<keyword evidence="9 10" id="KW-0472">Membrane</keyword>
<feature type="region of interest" description="Disordered" evidence="11">
    <location>
        <begin position="1"/>
        <end position="35"/>
    </location>
</feature>
<dbReference type="CDD" id="cd06261">
    <property type="entry name" value="TM_PBP2"/>
    <property type="match status" value="1"/>
</dbReference>
<dbReference type="GO" id="GO:0005886">
    <property type="term" value="C:plasma membrane"/>
    <property type="evidence" value="ECO:0007669"/>
    <property type="project" value="UniProtKB-SubCell"/>
</dbReference>
<dbReference type="InterPro" id="IPR000515">
    <property type="entry name" value="MetI-like"/>
</dbReference>
<evidence type="ECO:0000256" key="1">
    <source>
        <dbReference type="ARBA" id="ARBA00003510"/>
    </source>
</evidence>
<dbReference type="NCBIfam" id="TIGR00974">
    <property type="entry name" value="3a0107s02c"/>
    <property type="match status" value="1"/>
</dbReference>
<protein>
    <recommendedName>
        <fullName evidence="10">Phosphate transport system permease protein PstA</fullName>
    </recommendedName>
</protein>
<comment type="function">
    <text evidence="1">Part of the binding-protein-dependent transport system for phosphate; probably responsible for the translocation of the substrate across the membrane.</text>
</comment>
<feature type="transmembrane region" description="Helical" evidence="10">
    <location>
        <begin position="345"/>
        <end position="370"/>
    </location>
</feature>
<dbReference type="InterPro" id="IPR051408">
    <property type="entry name" value="Phosphate_transprt_permease"/>
</dbReference>
<evidence type="ECO:0000313" key="13">
    <source>
        <dbReference type="EMBL" id="TPW78113.1"/>
    </source>
</evidence>
<gene>
    <name evidence="13" type="primary">pstA</name>
    <name evidence="13" type="ORF">FJ657_00060</name>
</gene>
<feature type="transmembrane region" description="Helical" evidence="10">
    <location>
        <begin position="277"/>
        <end position="299"/>
    </location>
</feature>
<dbReference type="OrthoDB" id="9775069at2"/>
<dbReference type="SUPFAM" id="SSF161098">
    <property type="entry name" value="MetI-like"/>
    <property type="match status" value="1"/>
</dbReference>
<evidence type="ECO:0000313" key="14">
    <source>
        <dbReference type="Proteomes" id="UP000316252"/>
    </source>
</evidence>
<keyword evidence="7 10" id="KW-0812">Transmembrane</keyword>
<dbReference type="AlphaFoldDB" id="A0A506Y8A0"/>
<evidence type="ECO:0000256" key="8">
    <source>
        <dbReference type="ARBA" id="ARBA00022989"/>
    </source>
</evidence>
<evidence type="ECO:0000256" key="3">
    <source>
        <dbReference type="ARBA" id="ARBA00007069"/>
    </source>
</evidence>
<evidence type="ECO:0000256" key="7">
    <source>
        <dbReference type="ARBA" id="ARBA00022692"/>
    </source>
</evidence>
<feature type="domain" description="ABC transmembrane type-1" evidence="12">
    <location>
        <begin position="164"/>
        <end position="371"/>
    </location>
</feature>
<feature type="transmembrane region" description="Helical" evidence="10">
    <location>
        <begin position="234"/>
        <end position="256"/>
    </location>
</feature>
<feature type="transmembrane region" description="Helical" evidence="10">
    <location>
        <begin position="160"/>
        <end position="189"/>
    </location>
</feature>
<dbReference type="Pfam" id="PF00528">
    <property type="entry name" value="BPD_transp_1"/>
    <property type="match status" value="1"/>
</dbReference>
<keyword evidence="4" id="KW-0813">Transport</keyword>
<feature type="compositionally biased region" description="Basic and acidic residues" evidence="11">
    <location>
        <begin position="381"/>
        <end position="394"/>
    </location>
</feature>
<dbReference type="GO" id="GO:0005315">
    <property type="term" value="F:phosphate transmembrane transporter activity"/>
    <property type="evidence" value="ECO:0007669"/>
    <property type="project" value="InterPro"/>
</dbReference>
<dbReference type="Gene3D" id="1.10.3720.10">
    <property type="entry name" value="MetI-like"/>
    <property type="match status" value="1"/>
</dbReference>
<dbReference type="PANTHER" id="PTHR42922">
    <property type="entry name" value="PHOSPHATE TRANSPORT SYSTEM PERMEASE PROTEIN PSTA"/>
    <property type="match status" value="1"/>
</dbReference>
<organism evidence="13 14">
    <name type="scientific">Schumannella soli</name>
    <dbReference type="NCBI Taxonomy" id="2590779"/>
    <lineage>
        <taxon>Bacteria</taxon>
        <taxon>Bacillati</taxon>
        <taxon>Actinomycetota</taxon>
        <taxon>Actinomycetes</taxon>
        <taxon>Micrococcales</taxon>
        <taxon>Microbacteriaceae</taxon>
        <taxon>Schumannella</taxon>
    </lineage>
</organism>
<feature type="transmembrane region" description="Helical" evidence="10">
    <location>
        <begin position="45"/>
        <end position="67"/>
    </location>
</feature>
<reference evidence="13 14" key="1">
    <citation type="submission" date="2019-06" db="EMBL/GenBank/DDBJ databases">
        <authorList>
            <person name="Li F."/>
        </authorList>
    </citation>
    <scope>NUCLEOTIDE SEQUENCE [LARGE SCALE GENOMIC DNA]</scope>
    <source>
        <strain evidence="13 14">10F1D-1</strain>
    </source>
</reference>
<dbReference type="Proteomes" id="UP000316252">
    <property type="component" value="Unassembled WGS sequence"/>
</dbReference>
<dbReference type="EMBL" id="VHQG01000001">
    <property type="protein sequence ID" value="TPW78113.1"/>
    <property type="molecule type" value="Genomic_DNA"/>
</dbReference>
<dbReference type="InterPro" id="IPR005672">
    <property type="entry name" value="Phosphate_PstA"/>
</dbReference>
<sequence length="460" mass="48522">MDVDEDDGLAPARPAARVAPRTSIPDLTDVPEPPRRGLGRSTLSAKFDAIGSIVAAICFTALVYWWFSPFTGAFGALVVGYLVFLGFYALLVSIGNDRRAVADKIMTVLMISAGVVLFTALAFVVGFALFRGADALRHLNFFTQTMEFAGPLDPLSDGGIVHAILGTLIQISIALAITVPLGILTAVFLNEVGGRFARFVRTISDAMTALPSIVAGLFVYASLVHFVTHQKSGFAASMAITVMMLPIVIRASDVVLRLVAGNLREASYALGANRWKTVWHVVLPTARSGLVTAVILGTARGIGETSPVLLTSGVTAVMNLNPFSGPMISLPLQVFEFVKSPEPNMIARGFGTAAALVLLVVLLFIVARLIGGRPPGVQSNGERRRAAERSRDDLQRMTAAAAAVSLASVSAHVVATEFDPMPYEPPAEPAADPTSAKDPAPATEPASTTDPASDSEETPR</sequence>
<comment type="similarity">
    <text evidence="3 10">Belongs to the binding-protein-dependent transport system permease family. CysTW subfamily.</text>
</comment>